<dbReference type="RefSeq" id="WP_258385590.1">
    <property type="nucleotide sequence ID" value="NZ_CP091430.1"/>
</dbReference>
<feature type="transmembrane region" description="Helical" evidence="5">
    <location>
        <begin position="37"/>
        <end position="63"/>
    </location>
</feature>
<dbReference type="Proteomes" id="UP001057877">
    <property type="component" value="Chromosome"/>
</dbReference>
<dbReference type="CDD" id="cd07042">
    <property type="entry name" value="STAS_SulP_like_sulfate_transporter"/>
    <property type="match status" value="1"/>
</dbReference>
<feature type="transmembrane region" description="Helical" evidence="5">
    <location>
        <begin position="300"/>
        <end position="318"/>
    </location>
</feature>
<proteinExistence type="predicted"/>
<dbReference type="InterPro" id="IPR036513">
    <property type="entry name" value="STAS_dom_sf"/>
</dbReference>
<evidence type="ECO:0000256" key="1">
    <source>
        <dbReference type="ARBA" id="ARBA00004141"/>
    </source>
</evidence>
<dbReference type="Pfam" id="PF00916">
    <property type="entry name" value="Sulfate_transp"/>
    <property type="match status" value="2"/>
</dbReference>
<keyword evidence="8" id="KW-1185">Reference proteome</keyword>
<evidence type="ECO:0000313" key="7">
    <source>
        <dbReference type="EMBL" id="UVI29501.1"/>
    </source>
</evidence>
<feature type="transmembrane region" description="Helical" evidence="5">
    <location>
        <begin position="266"/>
        <end position="288"/>
    </location>
</feature>
<evidence type="ECO:0000256" key="2">
    <source>
        <dbReference type="ARBA" id="ARBA00022692"/>
    </source>
</evidence>
<dbReference type="PANTHER" id="PTHR43310">
    <property type="entry name" value="SULFATE TRANSPORTER YBAR-RELATED"/>
    <property type="match status" value="1"/>
</dbReference>
<feature type="transmembrane region" description="Helical" evidence="5">
    <location>
        <begin position="355"/>
        <end position="387"/>
    </location>
</feature>
<feature type="transmembrane region" description="Helical" evidence="5">
    <location>
        <begin position="119"/>
        <end position="137"/>
    </location>
</feature>
<dbReference type="PROSITE" id="PS50801">
    <property type="entry name" value="STAS"/>
    <property type="match status" value="1"/>
</dbReference>
<feature type="transmembrane region" description="Helical" evidence="5">
    <location>
        <begin position="175"/>
        <end position="194"/>
    </location>
</feature>
<dbReference type="Gene3D" id="3.30.750.24">
    <property type="entry name" value="STAS domain"/>
    <property type="match status" value="1"/>
</dbReference>
<dbReference type="PANTHER" id="PTHR43310:SF1">
    <property type="entry name" value="SULFATE TRANSPORTER YBAR-RELATED"/>
    <property type="match status" value="1"/>
</dbReference>
<dbReference type="InterPro" id="IPR011547">
    <property type="entry name" value="SLC26A/SulP_dom"/>
</dbReference>
<dbReference type="SUPFAM" id="SSF52091">
    <property type="entry name" value="SpoIIaa-like"/>
    <property type="match status" value="1"/>
</dbReference>
<reference evidence="7" key="1">
    <citation type="submission" date="2022-01" db="EMBL/GenBank/DDBJ databases">
        <title>Paenibacillus spongiae sp. nov., isolated from marine sponge.</title>
        <authorList>
            <person name="Li Z."/>
            <person name="Zhang M."/>
        </authorList>
    </citation>
    <scope>NUCLEOTIDE SEQUENCE</scope>
    <source>
        <strain evidence="7">PHS-Z3</strain>
    </source>
</reference>
<sequence length="476" mass="51505">MTTIISQSSWREQWTTGIRANVLAGMTATLALIPDSLAFSFMAGVPATVGIYATVCILLVITFLGGRPGMISASAGSMAVLMLALVNEHGIQYLFAATVLTGVLQFLMGVFKLGKLMKFVPHGVLTGFVNALAILIFMSQLRYFSGASWTMYALVAVTLAIIYVLPRYFKAIPSPLVAVVLLTFAVWAMGMGDVSRIGDIAKIDASLPAFLLPDVPFTWETFMIILPYALSLAIVGYTETLLTQNLLDEMTGEKTDKNKEMRGQGIANFIAGFFGGMAGCALVAESVLNVKMGGRNRLSTLVAAVFLLLLVVVFGSLLDLVPMAALVGIMLMVCVAIFDWKSVFRPRSVPASDTVVMIVTVGAVILTHDLAIGVLVGVLISFVWFAVKASKLQVHSEWNGSRRTYRIQGQLFFGSAAEIQERIEYGCKAEEVHIDLTESKVWDHTAELALSKTVERLENAGKRVVVWKPEAQSPTG</sequence>
<protein>
    <submittedName>
        <fullName evidence="7">SulP family inorganic anion transporter</fullName>
    </submittedName>
</protein>
<feature type="transmembrane region" description="Helical" evidence="5">
    <location>
        <begin position="149"/>
        <end position="169"/>
    </location>
</feature>
<dbReference type="EMBL" id="CP091430">
    <property type="protein sequence ID" value="UVI29501.1"/>
    <property type="molecule type" value="Genomic_DNA"/>
</dbReference>
<evidence type="ECO:0000256" key="4">
    <source>
        <dbReference type="ARBA" id="ARBA00023136"/>
    </source>
</evidence>
<dbReference type="InterPro" id="IPR002645">
    <property type="entry name" value="STAS_dom"/>
</dbReference>
<evidence type="ECO:0000313" key="8">
    <source>
        <dbReference type="Proteomes" id="UP001057877"/>
    </source>
</evidence>
<feature type="transmembrane region" description="Helical" evidence="5">
    <location>
        <begin position="93"/>
        <end position="113"/>
    </location>
</feature>
<keyword evidence="3 5" id="KW-1133">Transmembrane helix</keyword>
<evidence type="ECO:0000256" key="5">
    <source>
        <dbReference type="SAM" id="Phobius"/>
    </source>
</evidence>
<dbReference type="InterPro" id="IPR052706">
    <property type="entry name" value="Membrane-Transporter-like"/>
</dbReference>
<accession>A0ABY5S6F7</accession>
<dbReference type="Pfam" id="PF01740">
    <property type="entry name" value="STAS"/>
    <property type="match status" value="1"/>
</dbReference>
<keyword evidence="4 5" id="KW-0472">Membrane</keyword>
<feature type="transmembrane region" description="Helical" evidence="5">
    <location>
        <begin position="324"/>
        <end position="343"/>
    </location>
</feature>
<evidence type="ECO:0000259" key="6">
    <source>
        <dbReference type="PROSITE" id="PS50801"/>
    </source>
</evidence>
<comment type="subcellular location">
    <subcellularLocation>
        <location evidence="1">Membrane</location>
        <topology evidence="1">Multi-pass membrane protein</topology>
    </subcellularLocation>
</comment>
<gene>
    <name evidence="7" type="ORF">L1F29_29460</name>
</gene>
<feature type="domain" description="STAS" evidence="6">
    <location>
        <begin position="405"/>
        <end position="466"/>
    </location>
</feature>
<evidence type="ECO:0000256" key="3">
    <source>
        <dbReference type="ARBA" id="ARBA00022989"/>
    </source>
</evidence>
<organism evidence="7 8">
    <name type="scientific">Paenibacillus spongiae</name>
    <dbReference type="NCBI Taxonomy" id="2909671"/>
    <lineage>
        <taxon>Bacteria</taxon>
        <taxon>Bacillati</taxon>
        <taxon>Bacillota</taxon>
        <taxon>Bacilli</taxon>
        <taxon>Bacillales</taxon>
        <taxon>Paenibacillaceae</taxon>
        <taxon>Paenibacillus</taxon>
    </lineage>
</organism>
<name>A0ABY5S6F7_9BACL</name>
<keyword evidence="2 5" id="KW-0812">Transmembrane</keyword>
<feature type="transmembrane region" description="Helical" evidence="5">
    <location>
        <begin position="215"/>
        <end position="237"/>
    </location>
</feature>